<comment type="caution">
    <text evidence="1">The sequence shown here is derived from an EMBL/GenBank/DDBJ whole genome shotgun (WGS) entry which is preliminary data.</text>
</comment>
<gene>
    <name evidence="1" type="ORF">GCM10017083_09630</name>
</gene>
<protein>
    <recommendedName>
        <fullName evidence="3">Phosphate acetyltransferase</fullName>
    </recommendedName>
</protein>
<dbReference type="SUPFAM" id="SSF54637">
    <property type="entry name" value="Thioesterase/thiol ester dehydrase-isomerase"/>
    <property type="match status" value="1"/>
</dbReference>
<reference evidence="1" key="1">
    <citation type="journal article" date="2014" name="Int. J. Syst. Evol. Microbiol.">
        <title>Complete genome sequence of Corynebacterium casei LMG S-19264T (=DSM 44701T), isolated from a smear-ripened cheese.</title>
        <authorList>
            <consortium name="US DOE Joint Genome Institute (JGI-PGF)"/>
            <person name="Walter F."/>
            <person name="Albersmeier A."/>
            <person name="Kalinowski J."/>
            <person name="Ruckert C."/>
        </authorList>
    </citation>
    <scope>NUCLEOTIDE SEQUENCE</scope>
    <source>
        <strain evidence="1">KCTC 42651</strain>
    </source>
</reference>
<evidence type="ECO:0000313" key="2">
    <source>
        <dbReference type="Proteomes" id="UP000630353"/>
    </source>
</evidence>
<proteinExistence type="predicted"/>
<dbReference type="Proteomes" id="UP000630353">
    <property type="component" value="Unassembled WGS sequence"/>
</dbReference>
<dbReference type="AlphaFoldDB" id="A0A919CPJ6"/>
<dbReference type="GO" id="GO:0006633">
    <property type="term" value="P:fatty acid biosynthetic process"/>
    <property type="evidence" value="ECO:0007669"/>
    <property type="project" value="TreeGrafter"/>
</dbReference>
<dbReference type="PANTHER" id="PTHR43437:SF3">
    <property type="entry name" value="HYDROXYACYL-THIOESTER DEHYDRATASE TYPE 2, MITOCHONDRIAL"/>
    <property type="match status" value="1"/>
</dbReference>
<dbReference type="PANTHER" id="PTHR43437">
    <property type="entry name" value="HYDROXYACYL-THIOESTER DEHYDRATASE TYPE 2, MITOCHONDRIAL-RELATED"/>
    <property type="match status" value="1"/>
</dbReference>
<dbReference type="Gene3D" id="3.10.129.10">
    <property type="entry name" value="Hotdog Thioesterase"/>
    <property type="match status" value="1"/>
</dbReference>
<dbReference type="EMBL" id="BMZS01000002">
    <property type="protein sequence ID" value="GHD43455.1"/>
    <property type="molecule type" value="Genomic_DNA"/>
</dbReference>
<sequence length="132" mass="14028">MKVGDSASITRSYTAADTAALTALAGVEVVVDGLVPEPLVGGLFSYLLGRELPGFGTNYLKQEMRFLRPVLVGEPVTATVEITRIRPEKHLVDLATTCTDASGEVLCEGRALVLVKDVGHRTNDKQQGSDTA</sequence>
<organism evidence="1 2">
    <name type="scientific">Thalassobaculum fulvum</name>
    <dbReference type="NCBI Taxonomy" id="1633335"/>
    <lineage>
        <taxon>Bacteria</taxon>
        <taxon>Pseudomonadati</taxon>
        <taxon>Pseudomonadota</taxon>
        <taxon>Alphaproteobacteria</taxon>
        <taxon>Rhodospirillales</taxon>
        <taxon>Thalassobaculaceae</taxon>
        <taxon>Thalassobaculum</taxon>
    </lineage>
</organism>
<evidence type="ECO:0000313" key="1">
    <source>
        <dbReference type="EMBL" id="GHD43455.1"/>
    </source>
</evidence>
<evidence type="ECO:0008006" key="3">
    <source>
        <dbReference type="Google" id="ProtNLM"/>
    </source>
</evidence>
<dbReference type="RefSeq" id="WP_189987796.1">
    <property type="nucleotide sequence ID" value="NZ_BMZS01000002.1"/>
</dbReference>
<keyword evidence="2" id="KW-1185">Reference proteome</keyword>
<dbReference type="GO" id="GO:0019171">
    <property type="term" value="F:(3R)-hydroxyacyl-[acyl-carrier-protein] dehydratase activity"/>
    <property type="evidence" value="ECO:0007669"/>
    <property type="project" value="TreeGrafter"/>
</dbReference>
<name>A0A919CPJ6_9PROT</name>
<reference evidence="1" key="2">
    <citation type="submission" date="2020-09" db="EMBL/GenBank/DDBJ databases">
        <authorList>
            <person name="Sun Q."/>
            <person name="Kim S."/>
        </authorList>
    </citation>
    <scope>NUCLEOTIDE SEQUENCE</scope>
    <source>
        <strain evidence="1">KCTC 42651</strain>
    </source>
</reference>
<dbReference type="InterPro" id="IPR050965">
    <property type="entry name" value="UPF0336/Enoyl-CoA_hydratase"/>
</dbReference>
<dbReference type="InterPro" id="IPR029069">
    <property type="entry name" value="HotDog_dom_sf"/>
</dbReference>
<accession>A0A919CPJ6</accession>